<organism evidence="7 8">
    <name type="scientific">Gimesia aquarii</name>
    <dbReference type="NCBI Taxonomy" id="2527964"/>
    <lineage>
        <taxon>Bacteria</taxon>
        <taxon>Pseudomonadati</taxon>
        <taxon>Planctomycetota</taxon>
        <taxon>Planctomycetia</taxon>
        <taxon>Planctomycetales</taxon>
        <taxon>Planctomycetaceae</taxon>
        <taxon>Gimesia</taxon>
    </lineage>
</organism>
<name>A0A517W033_9PLAN</name>
<dbReference type="SUPFAM" id="SSF46785">
    <property type="entry name" value="Winged helix' DNA-binding domain"/>
    <property type="match status" value="1"/>
</dbReference>
<dbReference type="InterPro" id="IPR000847">
    <property type="entry name" value="LysR_HTH_N"/>
</dbReference>
<dbReference type="InterPro" id="IPR005119">
    <property type="entry name" value="LysR_subst-bd"/>
</dbReference>
<dbReference type="AlphaFoldDB" id="A0A517W033"/>
<keyword evidence="5" id="KW-0804">Transcription</keyword>
<dbReference type="KEGG" id="gaw:V144x_41210"/>
<dbReference type="PROSITE" id="PS50931">
    <property type="entry name" value="HTH_LYSR"/>
    <property type="match status" value="1"/>
</dbReference>
<dbReference type="Pfam" id="PF03466">
    <property type="entry name" value="LysR_substrate"/>
    <property type="match status" value="1"/>
</dbReference>
<dbReference type="NCBIfam" id="NF008284">
    <property type="entry name" value="PRK11062.1"/>
    <property type="match status" value="1"/>
</dbReference>
<accession>A0A517W033</accession>
<keyword evidence="4" id="KW-0010">Activator</keyword>
<evidence type="ECO:0000256" key="1">
    <source>
        <dbReference type="ARBA" id="ARBA00009437"/>
    </source>
</evidence>
<dbReference type="Gene3D" id="3.40.190.290">
    <property type="match status" value="1"/>
</dbReference>
<comment type="similarity">
    <text evidence="1">Belongs to the LysR transcriptional regulatory family.</text>
</comment>
<dbReference type="PRINTS" id="PR00039">
    <property type="entry name" value="HTHLYSR"/>
</dbReference>
<dbReference type="EMBL" id="CP037920">
    <property type="protein sequence ID" value="QDT98614.1"/>
    <property type="molecule type" value="Genomic_DNA"/>
</dbReference>
<dbReference type="PANTHER" id="PTHR30293:SF2">
    <property type="entry name" value="TRANSCRIPTIONAL ACTIVATOR PROTEIN NHAR"/>
    <property type="match status" value="1"/>
</dbReference>
<evidence type="ECO:0000256" key="2">
    <source>
        <dbReference type="ARBA" id="ARBA00023015"/>
    </source>
</evidence>
<protein>
    <submittedName>
        <fullName evidence="7">Transcriptional activator protein NhaR</fullName>
    </submittedName>
</protein>
<dbReference type="InterPro" id="IPR036388">
    <property type="entry name" value="WH-like_DNA-bd_sf"/>
</dbReference>
<dbReference type="Pfam" id="PF00126">
    <property type="entry name" value="HTH_1"/>
    <property type="match status" value="1"/>
</dbReference>
<dbReference type="FunFam" id="1.10.10.10:FF:000001">
    <property type="entry name" value="LysR family transcriptional regulator"/>
    <property type="match status" value="1"/>
</dbReference>
<dbReference type="Gene3D" id="1.10.10.10">
    <property type="entry name" value="Winged helix-like DNA-binding domain superfamily/Winged helix DNA-binding domain"/>
    <property type="match status" value="1"/>
</dbReference>
<dbReference type="SUPFAM" id="SSF53850">
    <property type="entry name" value="Periplasmic binding protein-like II"/>
    <property type="match status" value="1"/>
</dbReference>
<dbReference type="InterPro" id="IPR036390">
    <property type="entry name" value="WH_DNA-bd_sf"/>
</dbReference>
<dbReference type="RefSeq" id="WP_144987421.1">
    <property type="nucleotide sequence ID" value="NZ_CP037920.1"/>
</dbReference>
<reference evidence="7 8" key="1">
    <citation type="submission" date="2019-03" db="EMBL/GenBank/DDBJ databases">
        <title>Deep-cultivation of Planctomycetes and their phenomic and genomic characterization uncovers novel biology.</title>
        <authorList>
            <person name="Wiegand S."/>
            <person name="Jogler M."/>
            <person name="Boedeker C."/>
            <person name="Pinto D."/>
            <person name="Vollmers J."/>
            <person name="Rivas-Marin E."/>
            <person name="Kohn T."/>
            <person name="Peeters S.H."/>
            <person name="Heuer A."/>
            <person name="Rast P."/>
            <person name="Oberbeckmann S."/>
            <person name="Bunk B."/>
            <person name="Jeske O."/>
            <person name="Meyerdierks A."/>
            <person name="Storesund J.E."/>
            <person name="Kallscheuer N."/>
            <person name="Luecker S."/>
            <person name="Lage O.M."/>
            <person name="Pohl T."/>
            <person name="Merkel B.J."/>
            <person name="Hornburger P."/>
            <person name="Mueller R.-W."/>
            <person name="Bruemmer F."/>
            <person name="Labrenz M."/>
            <person name="Spormann A.M."/>
            <person name="Op den Camp H."/>
            <person name="Overmann J."/>
            <person name="Amann R."/>
            <person name="Jetten M.S.M."/>
            <person name="Mascher T."/>
            <person name="Medema M.H."/>
            <person name="Devos D.P."/>
            <person name="Kaster A.-K."/>
            <person name="Ovreas L."/>
            <person name="Rohde M."/>
            <person name="Galperin M.Y."/>
            <person name="Jogler C."/>
        </authorList>
    </citation>
    <scope>NUCLEOTIDE SEQUENCE [LARGE SCALE GENOMIC DNA]</scope>
    <source>
        <strain evidence="7 8">V144</strain>
    </source>
</reference>
<keyword evidence="3" id="KW-0238">DNA-binding</keyword>
<dbReference type="Proteomes" id="UP000318704">
    <property type="component" value="Chromosome"/>
</dbReference>
<evidence type="ECO:0000256" key="3">
    <source>
        <dbReference type="ARBA" id="ARBA00023125"/>
    </source>
</evidence>
<sequence length="296" mass="33550">MDWLNYHHLYYFWLVAREGSIARAAKLLHLAHPTISKQLQQLESSFSEKLFDRAGRNLVLTEFGHTVFRYAEEIFSVGRELQDAVRKKSGSRPARFEVGIVEVLAKLVAHRLLEPAFQLEEDVHIVCRQGKHDELLAELAVHRLDLMFSDAPVSPTASVKAFNHLLGESGLSFFATSQLASKFCGNFPNSLNAAPLLLPEDKTAVRRNLEQWFYTEGLRPRIVGEFEDTALMKVFGQDGVGIFPAPTMIEKEICHQHKVRVVGRTDAVCERYYAISVERRIKHPAVLAICEDYSSL</sequence>
<evidence type="ECO:0000313" key="7">
    <source>
        <dbReference type="EMBL" id="QDT98614.1"/>
    </source>
</evidence>
<dbReference type="GO" id="GO:0003677">
    <property type="term" value="F:DNA binding"/>
    <property type="evidence" value="ECO:0007669"/>
    <property type="project" value="UniProtKB-KW"/>
</dbReference>
<dbReference type="PANTHER" id="PTHR30293">
    <property type="entry name" value="TRANSCRIPTIONAL REGULATORY PROTEIN NAC-RELATED"/>
    <property type="match status" value="1"/>
</dbReference>
<dbReference type="GO" id="GO:2000142">
    <property type="term" value="P:regulation of DNA-templated transcription initiation"/>
    <property type="evidence" value="ECO:0007669"/>
    <property type="project" value="TreeGrafter"/>
</dbReference>
<evidence type="ECO:0000256" key="5">
    <source>
        <dbReference type="ARBA" id="ARBA00023163"/>
    </source>
</evidence>
<gene>
    <name evidence="7" type="primary">nhaR</name>
    <name evidence="7" type="ORF">V144x_41210</name>
</gene>
<evidence type="ECO:0000256" key="4">
    <source>
        <dbReference type="ARBA" id="ARBA00023159"/>
    </source>
</evidence>
<evidence type="ECO:0000259" key="6">
    <source>
        <dbReference type="PROSITE" id="PS50931"/>
    </source>
</evidence>
<proteinExistence type="inferred from homology"/>
<dbReference type="GO" id="GO:0003700">
    <property type="term" value="F:DNA-binding transcription factor activity"/>
    <property type="evidence" value="ECO:0007669"/>
    <property type="project" value="InterPro"/>
</dbReference>
<evidence type="ECO:0000313" key="8">
    <source>
        <dbReference type="Proteomes" id="UP000318704"/>
    </source>
</evidence>
<keyword evidence="2" id="KW-0805">Transcription regulation</keyword>
<feature type="domain" description="HTH lysR-type" evidence="6">
    <location>
        <begin position="4"/>
        <end position="61"/>
    </location>
</feature>